<protein>
    <recommendedName>
        <fullName evidence="2">Retrotransposon gag domain-containing protein</fullName>
    </recommendedName>
</protein>
<sequence>MLPLSTLRLNFRGNPSAARAENADSGERVRIARRSHGAVACGPEPQKKYTSKVHVPEPQHFKGMRNEKEIDNFLWHMEGYIKALRLNDEEEKVQIASMYLSDDFILWWRR</sequence>
<dbReference type="AlphaFoldDB" id="A0A6V7P4C5"/>
<evidence type="ECO:0008006" key="2">
    <source>
        <dbReference type="Google" id="ProtNLM"/>
    </source>
</evidence>
<proteinExistence type="predicted"/>
<evidence type="ECO:0000313" key="1">
    <source>
        <dbReference type="EMBL" id="CAD1825691.1"/>
    </source>
</evidence>
<accession>A0A6V7P4C5</accession>
<name>A0A6V7P4C5_ANACO</name>
<dbReference type="EMBL" id="LR862145">
    <property type="protein sequence ID" value="CAD1825691.1"/>
    <property type="molecule type" value="Genomic_DNA"/>
</dbReference>
<organism evidence="1">
    <name type="scientific">Ananas comosus var. bracteatus</name>
    <name type="common">red pineapple</name>
    <dbReference type="NCBI Taxonomy" id="296719"/>
    <lineage>
        <taxon>Eukaryota</taxon>
        <taxon>Viridiplantae</taxon>
        <taxon>Streptophyta</taxon>
        <taxon>Embryophyta</taxon>
        <taxon>Tracheophyta</taxon>
        <taxon>Spermatophyta</taxon>
        <taxon>Magnoliopsida</taxon>
        <taxon>Liliopsida</taxon>
        <taxon>Poales</taxon>
        <taxon>Bromeliaceae</taxon>
        <taxon>Bromelioideae</taxon>
        <taxon>Ananas</taxon>
    </lineage>
</organism>
<gene>
    <name evidence="1" type="ORF">CB5_LOCUS8902</name>
</gene>
<reference evidence="1" key="1">
    <citation type="submission" date="2020-07" db="EMBL/GenBank/DDBJ databases">
        <authorList>
            <person name="Lin J."/>
        </authorList>
    </citation>
    <scope>NUCLEOTIDE SEQUENCE</scope>
</reference>